<feature type="compositionally biased region" description="Polar residues" evidence="10">
    <location>
        <begin position="215"/>
        <end position="224"/>
    </location>
</feature>
<keyword evidence="2" id="KW-0479">Metal-binding</keyword>
<dbReference type="PROSITE" id="PS50097">
    <property type="entry name" value="BTB"/>
    <property type="match status" value="1"/>
</dbReference>
<evidence type="ECO:0000313" key="14">
    <source>
        <dbReference type="Proteomes" id="UP001487740"/>
    </source>
</evidence>
<accession>A0AAW0SK64</accession>
<feature type="region of interest" description="Disordered" evidence="10">
    <location>
        <begin position="121"/>
        <end position="282"/>
    </location>
</feature>
<dbReference type="PROSITE" id="PS50157">
    <property type="entry name" value="ZINC_FINGER_C2H2_2"/>
    <property type="match status" value="2"/>
</dbReference>
<keyword evidence="3 9" id="KW-0863">Zinc-finger</keyword>
<evidence type="ECO:0000256" key="3">
    <source>
        <dbReference type="ARBA" id="ARBA00022771"/>
    </source>
</evidence>
<keyword evidence="4" id="KW-0221">Differentiation</keyword>
<dbReference type="SMART" id="SM00225">
    <property type="entry name" value="BTB"/>
    <property type="match status" value="1"/>
</dbReference>
<feature type="domain" description="C2H2-type" evidence="12">
    <location>
        <begin position="380"/>
        <end position="407"/>
    </location>
</feature>
<dbReference type="Pfam" id="PF00651">
    <property type="entry name" value="BTB"/>
    <property type="match status" value="1"/>
</dbReference>
<keyword evidence="14" id="KW-1185">Reference proteome</keyword>
<dbReference type="CDD" id="cd18315">
    <property type="entry name" value="BTB_POZ_BAB-like"/>
    <property type="match status" value="1"/>
</dbReference>
<keyword evidence="6" id="KW-0524">Neurogenesis</keyword>
<evidence type="ECO:0000256" key="2">
    <source>
        <dbReference type="ARBA" id="ARBA00022723"/>
    </source>
</evidence>
<keyword evidence="5" id="KW-0862">Zinc</keyword>
<evidence type="ECO:0000256" key="6">
    <source>
        <dbReference type="ARBA" id="ARBA00022902"/>
    </source>
</evidence>
<dbReference type="GO" id="GO:0008270">
    <property type="term" value="F:zinc ion binding"/>
    <property type="evidence" value="ECO:0007669"/>
    <property type="project" value="UniProtKB-KW"/>
</dbReference>
<evidence type="ECO:0000256" key="9">
    <source>
        <dbReference type="PROSITE-ProRule" id="PRU00042"/>
    </source>
</evidence>
<dbReference type="GO" id="GO:0006357">
    <property type="term" value="P:regulation of transcription by RNA polymerase II"/>
    <property type="evidence" value="ECO:0007669"/>
    <property type="project" value="TreeGrafter"/>
</dbReference>
<dbReference type="GO" id="GO:0045467">
    <property type="term" value="P:R7 cell development"/>
    <property type="evidence" value="ECO:0007669"/>
    <property type="project" value="UniProtKB-ARBA"/>
</dbReference>
<dbReference type="GO" id="GO:0045476">
    <property type="term" value="P:nurse cell apoptotic process"/>
    <property type="evidence" value="ECO:0007669"/>
    <property type="project" value="UniProtKB-ARBA"/>
</dbReference>
<dbReference type="GO" id="GO:0007526">
    <property type="term" value="P:larval somatic muscle development"/>
    <property type="evidence" value="ECO:0007669"/>
    <property type="project" value="UniProtKB-ARBA"/>
</dbReference>
<evidence type="ECO:0000256" key="7">
    <source>
        <dbReference type="ARBA" id="ARBA00023242"/>
    </source>
</evidence>
<reference evidence="13 14" key="1">
    <citation type="submission" date="2023-03" db="EMBL/GenBank/DDBJ databases">
        <title>High-quality genome of Scylla paramamosain provides insights in environmental adaptation.</title>
        <authorList>
            <person name="Zhang L."/>
        </authorList>
    </citation>
    <scope>NUCLEOTIDE SEQUENCE [LARGE SCALE GENOMIC DNA]</scope>
    <source>
        <strain evidence="13">LZ_2023a</strain>
        <tissue evidence="13">Muscle</tissue>
    </source>
</reference>
<feature type="domain" description="BTB" evidence="11">
    <location>
        <begin position="33"/>
        <end position="98"/>
    </location>
</feature>
<keyword evidence="7" id="KW-0539">Nucleus</keyword>
<dbReference type="GO" id="GO:0005634">
    <property type="term" value="C:nucleus"/>
    <property type="evidence" value="ECO:0007669"/>
    <property type="project" value="UniProtKB-ARBA"/>
</dbReference>
<dbReference type="InterPro" id="IPR036236">
    <property type="entry name" value="Znf_C2H2_sf"/>
</dbReference>
<dbReference type="SMART" id="SM00355">
    <property type="entry name" value="ZnF_C2H2"/>
    <property type="match status" value="3"/>
</dbReference>
<feature type="compositionally biased region" description="Pro residues" evidence="10">
    <location>
        <begin position="164"/>
        <end position="173"/>
    </location>
</feature>
<feature type="compositionally biased region" description="Basic and acidic residues" evidence="10">
    <location>
        <begin position="185"/>
        <end position="205"/>
    </location>
</feature>
<dbReference type="PANTHER" id="PTHR23110:SF111">
    <property type="entry name" value="LONGITUDINALS LACKING PROTEIN, ISOFORMS F_I_K_T"/>
    <property type="match status" value="1"/>
</dbReference>
<gene>
    <name evidence="13" type="ORF">O3P69_008480</name>
</gene>
<dbReference type="GO" id="GO:0048813">
    <property type="term" value="P:dendrite morphogenesis"/>
    <property type="evidence" value="ECO:0007669"/>
    <property type="project" value="UniProtKB-ARBA"/>
</dbReference>
<dbReference type="Gene3D" id="3.30.160.60">
    <property type="entry name" value="Classic Zinc Finger"/>
    <property type="match status" value="3"/>
</dbReference>
<dbReference type="InterPro" id="IPR011333">
    <property type="entry name" value="SKP1/BTB/POZ_sf"/>
</dbReference>
<evidence type="ECO:0000259" key="12">
    <source>
        <dbReference type="PROSITE" id="PS50157"/>
    </source>
</evidence>
<name>A0AAW0SK64_SCYPA</name>
<evidence type="ECO:0000256" key="8">
    <source>
        <dbReference type="ARBA" id="ARBA00037382"/>
    </source>
</evidence>
<sequence length="483" mass="53803">MMASDGMLSLSWNNHKATFCHILSTLREKERYTDVTLACEGKFYPVHKLVLSTCSEYFEKMFEHTPCKHPVVVLKDIKCADMEALLSYMYDGVVSVLQQDLARLIKAAELLQIKGLAVPDEPPLKELSKKNAYPWSSRDDRSSPHPKRRRREDMMTSTSQGSSLPPPESPPSSPQHHQESNQSWDHSKSHSQDQREDGVDQRVGDPVEPAVEFSSPKQEASHNQEPVDESLVKEEVIEGSEDNQGEGMDSRIEYGGMGGGDSNTGGEEQGSKFPHQLDTKHPQPLHEAVVEALAGPSGMQGWLGTGELGGGFSMLEGYSEDGNQEVHPASTGPHGTQQSHQMVEAYSDGSRNIGRGAGSKVELEQGGTRFTRGAASNKVHHCPFCSHFTARKDHLRKHIRRHTGEKPYSCAHCSYRSATKYCLTEHMRVHTGEKPFACPLCPYRASHSSTLKYHLSKHENDNMAVSRNYELVRTKLQEANVWT</sequence>
<dbReference type="AlphaFoldDB" id="A0AAW0SK64"/>
<keyword evidence="1" id="KW-0217">Developmental protein</keyword>
<dbReference type="SUPFAM" id="SSF54695">
    <property type="entry name" value="POZ domain"/>
    <property type="match status" value="1"/>
</dbReference>
<feature type="domain" description="C2H2-type" evidence="12">
    <location>
        <begin position="408"/>
        <end position="435"/>
    </location>
</feature>
<evidence type="ECO:0000256" key="10">
    <source>
        <dbReference type="SAM" id="MobiDB-lite"/>
    </source>
</evidence>
<dbReference type="PANTHER" id="PTHR23110">
    <property type="entry name" value="BTB DOMAIN TRANSCRIPTION FACTOR"/>
    <property type="match status" value="1"/>
</dbReference>
<evidence type="ECO:0000256" key="1">
    <source>
        <dbReference type="ARBA" id="ARBA00022473"/>
    </source>
</evidence>
<dbReference type="InterPro" id="IPR000210">
    <property type="entry name" value="BTB/POZ_dom"/>
</dbReference>
<protein>
    <submittedName>
        <fullName evidence="13">Uncharacterized protein</fullName>
    </submittedName>
</protein>
<dbReference type="SUPFAM" id="SSF57667">
    <property type="entry name" value="beta-beta-alpha zinc fingers"/>
    <property type="match status" value="2"/>
</dbReference>
<evidence type="ECO:0000313" key="13">
    <source>
        <dbReference type="EMBL" id="KAK8375760.1"/>
    </source>
</evidence>
<dbReference type="InterPro" id="IPR051095">
    <property type="entry name" value="Dros_DevTransReg"/>
</dbReference>
<evidence type="ECO:0000256" key="4">
    <source>
        <dbReference type="ARBA" id="ARBA00022782"/>
    </source>
</evidence>
<organism evidence="13 14">
    <name type="scientific">Scylla paramamosain</name>
    <name type="common">Mud crab</name>
    <dbReference type="NCBI Taxonomy" id="85552"/>
    <lineage>
        <taxon>Eukaryota</taxon>
        <taxon>Metazoa</taxon>
        <taxon>Ecdysozoa</taxon>
        <taxon>Arthropoda</taxon>
        <taxon>Crustacea</taxon>
        <taxon>Multicrustacea</taxon>
        <taxon>Malacostraca</taxon>
        <taxon>Eumalacostraca</taxon>
        <taxon>Eucarida</taxon>
        <taxon>Decapoda</taxon>
        <taxon>Pleocyemata</taxon>
        <taxon>Brachyura</taxon>
        <taxon>Eubrachyura</taxon>
        <taxon>Portunoidea</taxon>
        <taxon>Portunidae</taxon>
        <taxon>Portuninae</taxon>
        <taxon>Scylla</taxon>
    </lineage>
</organism>
<dbReference type="FunFam" id="3.30.160.60:FF:000446">
    <property type="entry name" value="Zinc finger protein"/>
    <property type="match status" value="1"/>
</dbReference>
<dbReference type="GO" id="GO:0016199">
    <property type="term" value="P:axon midline choice point recognition"/>
    <property type="evidence" value="ECO:0007669"/>
    <property type="project" value="UniProtKB-ARBA"/>
</dbReference>
<evidence type="ECO:0000256" key="5">
    <source>
        <dbReference type="ARBA" id="ARBA00022833"/>
    </source>
</evidence>
<comment type="caution">
    <text evidence="13">The sequence shown here is derived from an EMBL/GenBank/DDBJ whole genome shotgun (WGS) entry which is preliminary data.</text>
</comment>
<dbReference type="EMBL" id="JARAKH010000049">
    <property type="protein sequence ID" value="KAK8375760.1"/>
    <property type="molecule type" value="Genomic_DNA"/>
</dbReference>
<dbReference type="GO" id="GO:0008406">
    <property type="term" value="P:gonad development"/>
    <property type="evidence" value="ECO:0007669"/>
    <property type="project" value="UniProtKB-ARBA"/>
</dbReference>
<dbReference type="InterPro" id="IPR013087">
    <property type="entry name" value="Znf_C2H2_type"/>
</dbReference>
<comment type="function">
    <text evidence="8">Putative transcription factor required for axon growth and guidance in the central and peripheral nervous systems. Repels CNS axons away from the midline by promoting the expression of the midline repellent sli and its receptor robo.</text>
</comment>
<dbReference type="FunFam" id="3.30.160.60:FF:002343">
    <property type="entry name" value="Zinc finger protein 33A"/>
    <property type="match status" value="1"/>
</dbReference>
<dbReference type="GO" id="GO:0007464">
    <property type="term" value="P:R3/R4 cell fate commitment"/>
    <property type="evidence" value="ECO:0007669"/>
    <property type="project" value="UniProtKB-ARBA"/>
</dbReference>
<dbReference type="GO" id="GO:0035167">
    <property type="term" value="P:larval lymph gland hemopoiesis"/>
    <property type="evidence" value="ECO:0007669"/>
    <property type="project" value="UniProtKB-ARBA"/>
</dbReference>
<dbReference type="Proteomes" id="UP001487740">
    <property type="component" value="Unassembled WGS sequence"/>
</dbReference>
<proteinExistence type="predicted"/>
<evidence type="ECO:0000259" key="11">
    <source>
        <dbReference type="PROSITE" id="PS50097"/>
    </source>
</evidence>
<dbReference type="Gene3D" id="3.30.710.10">
    <property type="entry name" value="Potassium Channel Kv1.1, Chain A"/>
    <property type="match status" value="1"/>
</dbReference>